<dbReference type="Pfam" id="PF00481">
    <property type="entry name" value="PP2C"/>
    <property type="match status" value="1"/>
</dbReference>
<protein>
    <recommendedName>
        <fullName evidence="1">PPM-type phosphatase domain-containing protein</fullName>
    </recommendedName>
</protein>
<dbReference type="Gramene" id="EFJ06894">
    <property type="protein sequence ID" value="EFJ06894"/>
    <property type="gene ID" value="SELMODRAFT_5419"/>
</dbReference>
<dbReference type="SUPFAM" id="SSF81606">
    <property type="entry name" value="PP2C-like"/>
    <property type="match status" value="1"/>
</dbReference>
<dbReference type="CDD" id="cd00143">
    <property type="entry name" value="PP2Cc"/>
    <property type="match status" value="1"/>
</dbReference>
<evidence type="ECO:0000313" key="3">
    <source>
        <dbReference type="Proteomes" id="UP000001514"/>
    </source>
</evidence>
<accession>D8T8V7</accession>
<name>D8T8V7_SELML</name>
<dbReference type="InterPro" id="IPR001932">
    <property type="entry name" value="PPM-type_phosphatase-like_dom"/>
</dbReference>
<dbReference type="OMA" id="LFYPRFV"/>
<gene>
    <name evidence="2" type="ORF">SELMODRAFT_5419</name>
</gene>
<dbReference type="KEGG" id="smo:SELMODRAFT_5419"/>
<feature type="non-terminal residue" evidence="2">
    <location>
        <position position="1"/>
    </location>
</feature>
<dbReference type="GO" id="GO:0004722">
    <property type="term" value="F:protein serine/threonine phosphatase activity"/>
    <property type="evidence" value="ECO:0000318"/>
    <property type="project" value="GO_Central"/>
</dbReference>
<dbReference type="GO" id="GO:0005634">
    <property type="term" value="C:nucleus"/>
    <property type="evidence" value="ECO:0000318"/>
    <property type="project" value="GO_Central"/>
</dbReference>
<dbReference type="AlphaFoldDB" id="D8T8V7"/>
<evidence type="ECO:0000313" key="2">
    <source>
        <dbReference type="EMBL" id="EFJ06894.1"/>
    </source>
</evidence>
<dbReference type="EMBL" id="GL377692">
    <property type="protein sequence ID" value="EFJ06894.1"/>
    <property type="molecule type" value="Genomic_DNA"/>
</dbReference>
<feature type="domain" description="PPM-type phosphatase" evidence="1">
    <location>
        <begin position="1"/>
        <end position="191"/>
    </location>
</feature>
<dbReference type="Proteomes" id="UP000001514">
    <property type="component" value="Unassembled WGS sequence"/>
</dbReference>
<keyword evidence="3" id="KW-1185">Reference proteome</keyword>
<dbReference type="SMART" id="SM00332">
    <property type="entry name" value="PP2Cc"/>
    <property type="match status" value="1"/>
</dbReference>
<proteinExistence type="predicted"/>
<sequence length="191" mass="19984">FGVFDGHGGAQASDLAASLFYPRFVRHLSSQGGDLRRHAFEKSLRSTLGDVEDAVLGNQITAGSTACVAVVTSEFVLVANVGDSRALVCAAGSPASSPRLKAVQLSRDHHPEVPEERARIEAAGGRVVFTGAVYRVDGALAVSRAIGDAEFKSHGVIATPEFTEYSIAEAGAGSYLLLTSDGVFETMSNEE</sequence>
<dbReference type="STRING" id="88036.D8T8V7"/>
<organism evidence="3">
    <name type="scientific">Selaginella moellendorffii</name>
    <name type="common">Spikemoss</name>
    <dbReference type="NCBI Taxonomy" id="88036"/>
    <lineage>
        <taxon>Eukaryota</taxon>
        <taxon>Viridiplantae</taxon>
        <taxon>Streptophyta</taxon>
        <taxon>Embryophyta</taxon>
        <taxon>Tracheophyta</taxon>
        <taxon>Lycopodiopsida</taxon>
        <taxon>Selaginellales</taxon>
        <taxon>Selaginellaceae</taxon>
        <taxon>Selaginella</taxon>
    </lineage>
</organism>
<dbReference type="Gene3D" id="3.60.40.10">
    <property type="entry name" value="PPM-type phosphatase domain"/>
    <property type="match status" value="1"/>
</dbReference>
<dbReference type="PROSITE" id="PS51746">
    <property type="entry name" value="PPM_2"/>
    <property type="match status" value="1"/>
</dbReference>
<dbReference type="eggNOG" id="KOG0698">
    <property type="taxonomic scope" value="Eukaryota"/>
</dbReference>
<feature type="non-terminal residue" evidence="2">
    <location>
        <position position="191"/>
    </location>
</feature>
<evidence type="ECO:0000259" key="1">
    <source>
        <dbReference type="PROSITE" id="PS51746"/>
    </source>
</evidence>
<dbReference type="InterPro" id="IPR015655">
    <property type="entry name" value="PP2C"/>
</dbReference>
<dbReference type="OrthoDB" id="416093at2759"/>
<reference evidence="2 3" key="1">
    <citation type="journal article" date="2011" name="Science">
        <title>The Selaginella genome identifies genetic changes associated with the evolution of vascular plants.</title>
        <authorList>
            <person name="Banks J.A."/>
            <person name="Nishiyama T."/>
            <person name="Hasebe M."/>
            <person name="Bowman J.L."/>
            <person name="Gribskov M."/>
            <person name="dePamphilis C."/>
            <person name="Albert V.A."/>
            <person name="Aono N."/>
            <person name="Aoyama T."/>
            <person name="Ambrose B.A."/>
            <person name="Ashton N.W."/>
            <person name="Axtell M.J."/>
            <person name="Barker E."/>
            <person name="Barker M.S."/>
            <person name="Bennetzen J.L."/>
            <person name="Bonawitz N.D."/>
            <person name="Chapple C."/>
            <person name="Cheng C."/>
            <person name="Correa L.G."/>
            <person name="Dacre M."/>
            <person name="DeBarry J."/>
            <person name="Dreyer I."/>
            <person name="Elias M."/>
            <person name="Engstrom E.M."/>
            <person name="Estelle M."/>
            <person name="Feng L."/>
            <person name="Finet C."/>
            <person name="Floyd S.K."/>
            <person name="Frommer W.B."/>
            <person name="Fujita T."/>
            <person name="Gramzow L."/>
            <person name="Gutensohn M."/>
            <person name="Harholt J."/>
            <person name="Hattori M."/>
            <person name="Heyl A."/>
            <person name="Hirai T."/>
            <person name="Hiwatashi Y."/>
            <person name="Ishikawa M."/>
            <person name="Iwata M."/>
            <person name="Karol K.G."/>
            <person name="Koehler B."/>
            <person name="Kolukisaoglu U."/>
            <person name="Kubo M."/>
            <person name="Kurata T."/>
            <person name="Lalonde S."/>
            <person name="Li K."/>
            <person name="Li Y."/>
            <person name="Litt A."/>
            <person name="Lyons E."/>
            <person name="Manning G."/>
            <person name="Maruyama T."/>
            <person name="Michael T.P."/>
            <person name="Mikami K."/>
            <person name="Miyazaki S."/>
            <person name="Morinaga S."/>
            <person name="Murata T."/>
            <person name="Mueller-Roeber B."/>
            <person name="Nelson D.R."/>
            <person name="Obara M."/>
            <person name="Oguri Y."/>
            <person name="Olmstead R.G."/>
            <person name="Onodera N."/>
            <person name="Petersen B.L."/>
            <person name="Pils B."/>
            <person name="Prigge M."/>
            <person name="Rensing S.A."/>
            <person name="Riano-Pachon D.M."/>
            <person name="Roberts A.W."/>
            <person name="Sato Y."/>
            <person name="Scheller H.V."/>
            <person name="Schulz B."/>
            <person name="Schulz C."/>
            <person name="Shakirov E.V."/>
            <person name="Shibagaki N."/>
            <person name="Shinohara N."/>
            <person name="Shippen D.E."/>
            <person name="Soerensen I."/>
            <person name="Sotooka R."/>
            <person name="Sugimoto N."/>
            <person name="Sugita M."/>
            <person name="Sumikawa N."/>
            <person name="Tanurdzic M."/>
            <person name="Theissen G."/>
            <person name="Ulvskov P."/>
            <person name="Wakazuki S."/>
            <person name="Weng J.K."/>
            <person name="Willats W.W."/>
            <person name="Wipf D."/>
            <person name="Wolf P.G."/>
            <person name="Yang L."/>
            <person name="Zimmer A.D."/>
            <person name="Zhu Q."/>
            <person name="Mitros T."/>
            <person name="Hellsten U."/>
            <person name="Loque D."/>
            <person name="Otillar R."/>
            <person name="Salamov A."/>
            <person name="Schmutz J."/>
            <person name="Shapiro H."/>
            <person name="Lindquist E."/>
            <person name="Lucas S."/>
            <person name="Rokhsar D."/>
            <person name="Grigoriev I.V."/>
        </authorList>
    </citation>
    <scope>NUCLEOTIDE SEQUENCE [LARGE SCALE GENOMIC DNA]</scope>
</reference>
<dbReference type="PANTHER" id="PTHR47992">
    <property type="entry name" value="PROTEIN PHOSPHATASE"/>
    <property type="match status" value="1"/>
</dbReference>
<dbReference type="InParanoid" id="D8T8V7"/>
<dbReference type="GO" id="GO:1902531">
    <property type="term" value="P:regulation of intracellular signal transduction"/>
    <property type="evidence" value="ECO:0000318"/>
    <property type="project" value="GO_Central"/>
</dbReference>
<dbReference type="HOGENOM" id="CLU_013173_0_2_1"/>
<dbReference type="InterPro" id="IPR036457">
    <property type="entry name" value="PPM-type-like_dom_sf"/>
</dbReference>